<protein>
    <submittedName>
        <fullName evidence="2">Transcriptional regulator, PadR family</fullName>
    </submittedName>
</protein>
<evidence type="ECO:0000313" key="3">
    <source>
        <dbReference type="Proteomes" id="UP000000254"/>
    </source>
</evidence>
<evidence type="ECO:0000259" key="1">
    <source>
        <dbReference type="Pfam" id="PF03551"/>
    </source>
</evidence>
<dbReference type="EMBL" id="CP000575">
    <property type="protein sequence ID" value="ABN69859.1"/>
    <property type="molecule type" value="Genomic_DNA"/>
</dbReference>
<dbReference type="InterPro" id="IPR036390">
    <property type="entry name" value="WH_DNA-bd_sf"/>
</dbReference>
<dbReference type="InterPro" id="IPR036388">
    <property type="entry name" value="WH-like_DNA-bd_sf"/>
</dbReference>
<dbReference type="Gene3D" id="1.10.10.10">
    <property type="entry name" value="Winged helix-like DNA-binding domain superfamily/Winged helix DNA-binding domain"/>
    <property type="match status" value="1"/>
</dbReference>
<keyword evidence="3" id="KW-1185">Reference proteome</keyword>
<sequence>MRDKNIEKILKSLRTGFYTVIILGLLKKHGPLYGYKIKSLIKQLSNNTLNPSESTIYETLKNMDKNKLIKSYWTESNLGPPRKYYEITDKGLKTLETLRVELEKIIETINCFNNNFILYGFKRSWARTKL</sequence>
<accession>A3DMJ9</accession>
<dbReference type="HOGENOM" id="CLU_063440_3_1_2"/>
<dbReference type="OrthoDB" id="56053at2157"/>
<reference evidence="2 3" key="2">
    <citation type="journal article" date="2009" name="Stand. Genomic Sci.">
        <title>Complete genome sequence of Staphylothermus marinus Stetter and Fiala 1986 type strain F1.</title>
        <authorList>
            <person name="Anderson I.J."/>
            <person name="Sun H."/>
            <person name="Lapidus A."/>
            <person name="Copeland A."/>
            <person name="Glavina Del Rio T."/>
            <person name="Tice H."/>
            <person name="Dalin E."/>
            <person name="Lucas S."/>
            <person name="Barry K."/>
            <person name="Land M."/>
            <person name="Richardson P."/>
            <person name="Huber H."/>
            <person name="Kyrpides N.C."/>
        </authorList>
    </citation>
    <scope>NUCLEOTIDE SEQUENCE [LARGE SCALE GENOMIC DNA]</scope>
    <source>
        <strain evidence="3">ATCC 43588 / DSM 3639 / JCM 9404 / F1</strain>
    </source>
</reference>
<dbReference type="InterPro" id="IPR052509">
    <property type="entry name" value="Metal_resp_DNA-bind_regulator"/>
</dbReference>
<dbReference type="Pfam" id="PF03551">
    <property type="entry name" value="PadR"/>
    <property type="match status" value="1"/>
</dbReference>
<evidence type="ECO:0000313" key="2">
    <source>
        <dbReference type="EMBL" id="ABN69859.1"/>
    </source>
</evidence>
<proteinExistence type="predicted"/>
<reference evidence="3" key="1">
    <citation type="journal article" date="2009" name="BMC Genomics">
        <title>The complete genome sequence of Staphylothermus marinus reveals differences in sulfur metabolism among heterotrophic Crenarchaeota.</title>
        <authorList>
            <person name="Anderson I.J."/>
            <person name="Dharmarajan L."/>
            <person name="Rodriguez J."/>
            <person name="Hooper S."/>
            <person name="Porat I."/>
            <person name="Ulrich L.E."/>
            <person name="Elkins J.G."/>
            <person name="Mavromatis K."/>
            <person name="Sun H."/>
            <person name="Land M."/>
            <person name="Lapidus A."/>
            <person name="Lucas S."/>
            <person name="Barry K."/>
            <person name="Huber H."/>
            <person name="Zhulin I.B."/>
            <person name="Whitman W.B."/>
            <person name="Mukhopadhyay B."/>
            <person name="Woese C."/>
            <person name="Bristow J."/>
            <person name="Kyrpides N."/>
        </authorList>
    </citation>
    <scope>NUCLEOTIDE SEQUENCE [LARGE SCALE GENOMIC DNA]</scope>
    <source>
        <strain evidence="3">ATCC 43588 / DSM 3639 / JCM 9404 / F1</strain>
    </source>
</reference>
<dbReference type="InterPro" id="IPR005149">
    <property type="entry name" value="Tscrpt_reg_PadR_N"/>
</dbReference>
<dbReference type="AlphaFoldDB" id="A3DMJ9"/>
<dbReference type="PANTHER" id="PTHR33169">
    <property type="entry name" value="PADR-FAMILY TRANSCRIPTIONAL REGULATOR"/>
    <property type="match status" value="1"/>
</dbReference>
<gene>
    <name evidence="2" type="ordered locus">Smar_0758</name>
</gene>
<dbReference type="RefSeq" id="WP_011839050.1">
    <property type="nucleotide sequence ID" value="NC_009033.1"/>
</dbReference>
<dbReference type="PANTHER" id="PTHR33169:SF14">
    <property type="entry name" value="TRANSCRIPTIONAL REGULATOR RV3488"/>
    <property type="match status" value="1"/>
</dbReference>
<dbReference type="eggNOG" id="arCOG00001">
    <property type="taxonomic scope" value="Archaea"/>
</dbReference>
<feature type="domain" description="Transcription regulator PadR N-terminal" evidence="1">
    <location>
        <begin position="22"/>
        <end position="96"/>
    </location>
</feature>
<dbReference type="GeneID" id="4907634"/>
<organism evidence="2 3">
    <name type="scientific">Staphylothermus marinus (strain ATCC 43588 / DSM 3639 / JCM 9404 / F1)</name>
    <dbReference type="NCBI Taxonomy" id="399550"/>
    <lineage>
        <taxon>Archaea</taxon>
        <taxon>Thermoproteota</taxon>
        <taxon>Thermoprotei</taxon>
        <taxon>Desulfurococcales</taxon>
        <taxon>Desulfurococcaceae</taxon>
        <taxon>Staphylothermus</taxon>
    </lineage>
</organism>
<dbReference type="STRING" id="399550.Smar_0758"/>
<dbReference type="KEGG" id="smr:Smar_0758"/>
<dbReference type="Proteomes" id="UP000000254">
    <property type="component" value="Chromosome"/>
</dbReference>
<dbReference type="SUPFAM" id="SSF46785">
    <property type="entry name" value="Winged helix' DNA-binding domain"/>
    <property type="match status" value="1"/>
</dbReference>
<name>A3DMJ9_STAMF</name>